<name>A0A6J2U9P4_DROLE</name>
<dbReference type="Proteomes" id="UP000504634">
    <property type="component" value="Unplaced"/>
</dbReference>
<evidence type="ECO:0000313" key="8">
    <source>
        <dbReference type="Proteomes" id="UP000504634"/>
    </source>
</evidence>
<reference evidence="9" key="1">
    <citation type="submission" date="2025-08" db="UniProtKB">
        <authorList>
            <consortium name="RefSeq"/>
        </authorList>
    </citation>
    <scope>IDENTIFICATION</scope>
    <source>
        <strain evidence="9">11010-0011.00</strain>
        <tissue evidence="9">Whole body</tissue>
    </source>
</reference>
<dbReference type="GeneID" id="115631327"/>
<dbReference type="SUPFAM" id="SSF53474">
    <property type="entry name" value="alpha/beta-Hydrolases"/>
    <property type="match status" value="1"/>
</dbReference>
<dbReference type="FunFam" id="3.40.50.1820:FF:000003">
    <property type="entry name" value="Dipeptidyl peptidase 4"/>
    <property type="match status" value="1"/>
</dbReference>
<comment type="similarity">
    <text evidence="1">Belongs to the peptidase S9B family. DPPIV subfamily.</text>
</comment>
<protein>
    <recommendedName>
        <fullName evidence="3">Venom dipeptidyl peptidase 4</fullName>
    </recommendedName>
</protein>
<dbReference type="AlphaFoldDB" id="A0A6J2U9P4"/>
<feature type="domain" description="Peptidase S9 prolyl oligopeptidase catalytic" evidence="6">
    <location>
        <begin position="641"/>
        <end position="837"/>
    </location>
</feature>
<dbReference type="RefSeq" id="XP_030383907.1">
    <property type="nucleotide sequence ID" value="XM_030528047.1"/>
</dbReference>
<feature type="domain" description="Dipeptidylpeptidase IV N-terminal" evidence="7">
    <location>
        <begin position="146"/>
        <end position="523"/>
    </location>
</feature>
<dbReference type="Pfam" id="PF00930">
    <property type="entry name" value="DPPIV_N"/>
    <property type="match status" value="1"/>
</dbReference>
<dbReference type="Pfam" id="PF00326">
    <property type="entry name" value="Peptidase_S9"/>
    <property type="match status" value="1"/>
</dbReference>
<evidence type="ECO:0000256" key="3">
    <source>
        <dbReference type="ARBA" id="ARBA00072929"/>
    </source>
</evidence>
<dbReference type="Gene3D" id="2.140.10.30">
    <property type="entry name" value="Dipeptidylpeptidase IV, N-terminal domain"/>
    <property type="match status" value="1"/>
</dbReference>
<evidence type="ECO:0000256" key="4">
    <source>
        <dbReference type="SAM" id="MobiDB-lite"/>
    </source>
</evidence>
<dbReference type="GO" id="GO:0008239">
    <property type="term" value="F:dipeptidyl-peptidase activity"/>
    <property type="evidence" value="ECO:0007669"/>
    <property type="project" value="TreeGrafter"/>
</dbReference>
<gene>
    <name evidence="9" type="primary">LOC115631327</name>
</gene>
<keyword evidence="5" id="KW-1133">Transmembrane helix</keyword>
<keyword evidence="2" id="KW-0325">Glycoprotein</keyword>
<keyword evidence="5" id="KW-0812">Transmembrane</keyword>
<accession>A0A6J2U9P4</accession>
<evidence type="ECO:0000256" key="2">
    <source>
        <dbReference type="ARBA" id="ARBA00023180"/>
    </source>
</evidence>
<keyword evidence="8" id="KW-1185">Reference proteome</keyword>
<feature type="region of interest" description="Disordered" evidence="4">
    <location>
        <begin position="1"/>
        <end position="35"/>
    </location>
</feature>
<dbReference type="PANTHER" id="PTHR11731:SF187">
    <property type="entry name" value="INACTIVE DIPEPTIDYL PEPTIDASE 10-LIKE PROTEIN"/>
    <property type="match status" value="1"/>
</dbReference>
<dbReference type="GO" id="GO:0006508">
    <property type="term" value="P:proteolysis"/>
    <property type="evidence" value="ECO:0007669"/>
    <property type="project" value="InterPro"/>
</dbReference>
<feature type="transmembrane region" description="Helical" evidence="5">
    <location>
        <begin position="47"/>
        <end position="71"/>
    </location>
</feature>
<evidence type="ECO:0000313" key="9">
    <source>
        <dbReference type="RefSeq" id="XP_030383907.1"/>
    </source>
</evidence>
<dbReference type="OrthoDB" id="16520at2759"/>
<dbReference type="GO" id="GO:0005886">
    <property type="term" value="C:plasma membrane"/>
    <property type="evidence" value="ECO:0007669"/>
    <property type="project" value="TreeGrafter"/>
</dbReference>
<dbReference type="InterPro" id="IPR050278">
    <property type="entry name" value="Serine_Prot_S9B/DPPIV"/>
</dbReference>
<dbReference type="InterPro" id="IPR001375">
    <property type="entry name" value="Peptidase_S9_cat"/>
</dbReference>
<evidence type="ECO:0000256" key="1">
    <source>
        <dbReference type="ARBA" id="ARBA00010036"/>
    </source>
</evidence>
<sequence>MHANVTTDRGGGGGSWRLPPDETLQVQDPKQKDQDLDLDEGHNWRSIIFSLLVISFVIAGIITAIYLLGYVDELLYWSGRRMILDEYLQGELTPTRLQPSWVTTQKYVFQADDGGLAILDTTRNSINILVTNHTIRQLNVGGYQCSQDLKYVLFRHNVKKIFQKSFTAFYTIYDVENDHHMPVKLKDSSKVQRTRLQHAAWLGNTTSIIIVADNDIFLRQSPSMEEDIRITTTGHENSIYNGVADWLYQEEIFDNPEAIWSSADGTHFMFALFNDTKVGMMTYPWLASGAIIAGSGMTPGSSFPETKNVRYPTPGTANPEVQLWIIDITKIGSIQKSELKPPPSLDGQDYYLTSAGWVSDNNLQVSVVYMVRSQNYSIIATCAKERNWTCSEIHSERAPEDEWLDVFPHPVFAPDGNSFLLLASVQESGHDHFTHIKHITITQQRISVISHGRYEVLKILCWDTKNHIVYYLGTQDKRPGQKHLYTVKDPVHDDTRKTEPQCITCDLGEALWSSRYYYINCSHFDAFITPTNGVATNIGIEFYILECQGPGLPVSGVHMHKTHSLVKILYDTRPFYTERLQKLALPIQRSFEIPLPHGSRAQVQLLLPPSWREELRDAAFPVIVEVNGRPGSESVSEKFRIDWGTYMSSRNDVIYVRLDVRGAKGQSKKSLYRHLGGVEVQDQISVLRYLLDTISFLDETRVGIWGWGYGGYVTSMVLGTQQDVFKCGIAISPIADWLYYNSAFTERILGLPAENYKGYVEADATQRARLIKSNSFFLIHGLADSTAPYIHGVQLAKSLTDANILYRYQTYADEGHDLNGVLEHVYSSMEYYFSECLSLDPDDTKPDLEQSMVPAE</sequence>
<keyword evidence="5" id="KW-0472">Membrane</keyword>
<dbReference type="Gene3D" id="3.40.50.1820">
    <property type="entry name" value="alpha/beta hydrolase"/>
    <property type="match status" value="1"/>
</dbReference>
<evidence type="ECO:0000259" key="7">
    <source>
        <dbReference type="Pfam" id="PF00930"/>
    </source>
</evidence>
<dbReference type="InterPro" id="IPR029058">
    <property type="entry name" value="AB_hydrolase_fold"/>
</dbReference>
<proteinExistence type="inferred from homology"/>
<evidence type="ECO:0000256" key="5">
    <source>
        <dbReference type="SAM" id="Phobius"/>
    </source>
</evidence>
<dbReference type="GO" id="GO:0008236">
    <property type="term" value="F:serine-type peptidase activity"/>
    <property type="evidence" value="ECO:0007669"/>
    <property type="project" value="InterPro"/>
</dbReference>
<dbReference type="InterPro" id="IPR002469">
    <property type="entry name" value="Peptidase_S9B_N"/>
</dbReference>
<evidence type="ECO:0000259" key="6">
    <source>
        <dbReference type="Pfam" id="PF00326"/>
    </source>
</evidence>
<organism evidence="8 9">
    <name type="scientific">Drosophila lebanonensis</name>
    <name type="common">Fruit fly</name>
    <name type="synonym">Scaptodrosophila lebanonensis</name>
    <dbReference type="NCBI Taxonomy" id="7225"/>
    <lineage>
        <taxon>Eukaryota</taxon>
        <taxon>Metazoa</taxon>
        <taxon>Ecdysozoa</taxon>
        <taxon>Arthropoda</taxon>
        <taxon>Hexapoda</taxon>
        <taxon>Insecta</taxon>
        <taxon>Pterygota</taxon>
        <taxon>Neoptera</taxon>
        <taxon>Endopterygota</taxon>
        <taxon>Diptera</taxon>
        <taxon>Brachycera</taxon>
        <taxon>Muscomorpha</taxon>
        <taxon>Ephydroidea</taxon>
        <taxon>Drosophilidae</taxon>
        <taxon>Scaptodrosophila</taxon>
    </lineage>
</organism>
<dbReference type="SUPFAM" id="SSF82171">
    <property type="entry name" value="DPP6 N-terminal domain-like"/>
    <property type="match status" value="1"/>
</dbReference>
<dbReference type="PANTHER" id="PTHR11731">
    <property type="entry name" value="PROTEASE FAMILY S9B,C DIPEPTIDYL-PEPTIDASE IV-RELATED"/>
    <property type="match status" value="1"/>
</dbReference>